<dbReference type="EMBL" id="CAKMRJ010005745">
    <property type="protein sequence ID" value="CAH1453812.1"/>
    <property type="molecule type" value="Genomic_DNA"/>
</dbReference>
<keyword evidence="8 9" id="KW-0539">Nucleus</keyword>
<evidence type="ECO:0000256" key="6">
    <source>
        <dbReference type="ARBA" id="ARBA00023163"/>
    </source>
</evidence>
<dbReference type="GO" id="GO:0003677">
    <property type="term" value="F:DNA binding"/>
    <property type="evidence" value="ECO:0007669"/>
    <property type="project" value="InterPro"/>
</dbReference>
<dbReference type="GO" id="GO:0006281">
    <property type="term" value="P:DNA repair"/>
    <property type="evidence" value="ECO:0007669"/>
    <property type="project" value="UniProtKB-KW"/>
</dbReference>
<dbReference type="Gene3D" id="2.30.29.150">
    <property type="match status" value="1"/>
</dbReference>
<dbReference type="GO" id="GO:0042393">
    <property type="term" value="F:histone binding"/>
    <property type="evidence" value="ECO:0007669"/>
    <property type="project" value="TreeGrafter"/>
</dbReference>
<keyword evidence="7 9" id="KW-0234">DNA repair</keyword>
<keyword evidence="3 9" id="KW-0235">DNA replication</keyword>
<dbReference type="PANTHER" id="PTHR45849:SF1">
    <property type="entry name" value="FACT COMPLEX SUBUNIT SSRP1"/>
    <property type="match status" value="1"/>
</dbReference>
<comment type="function">
    <text evidence="9">Component of the FACT complex, a general chromatin factor that acts to reorganize nucleosomes. The FACT complex is involved in multiple processes that require DNA as a template such as mRNA elongation, DNA replication and DNA repair. During transcription elongation the FACT complex acts as a histone chaperone that both destabilizes and restores nucleosomal structure. It facilitates the passage of RNA polymerase II and transcription by promoting the dissociation of one histone H2A-H2B dimer from the nucleosome, then subsequently promotes the reestablishment of the nucleosome following the passage of RNA polymerase II.</text>
</comment>
<evidence type="ECO:0000256" key="10">
    <source>
        <dbReference type="SAM" id="MobiDB-lite"/>
    </source>
</evidence>
<dbReference type="Proteomes" id="UP001157418">
    <property type="component" value="Unassembled WGS sequence"/>
</dbReference>
<dbReference type="PANTHER" id="PTHR45849">
    <property type="entry name" value="FACT COMPLEX SUBUNIT SSRP1"/>
    <property type="match status" value="1"/>
</dbReference>
<evidence type="ECO:0000256" key="5">
    <source>
        <dbReference type="ARBA" id="ARBA00023015"/>
    </source>
</evidence>
<keyword evidence="2 9" id="KW-0158">Chromosome</keyword>
<name>A0AAU9PW16_9ASTR</name>
<keyword evidence="4 9" id="KW-0227">DNA damage</keyword>
<keyword evidence="6 9" id="KW-0804">Transcription</keyword>
<feature type="compositionally biased region" description="Polar residues" evidence="10">
    <location>
        <begin position="169"/>
        <end position="178"/>
    </location>
</feature>
<proteinExistence type="inferred from homology"/>
<dbReference type="InterPro" id="IPR050454">
    <property type="entry name" value="RTT106/SSRP1_HistChap/FACT"/>
</dbReference>
<dbReference type="GO" id="GO:0031491">
    <property type="term" value="F:nucleosome binding"/>
    <property type="evidence" value="ECO:0007669"/>
    <property type="project" value="TreeGrafter"/>
</dbReference>
<comment type="similarity">
    <text evidence="1 9">Belongs to the SSRP1 family.</text>
</comment>
<dbReference type="GO" id="GO:0035101">
    <property type="term" value="C:FACT complex"/>
    <property type="evidence" value="ECO:0007669"/>
    <property type="project" value="TreeGrafter"/>
</dbReference>
<dbReference type="CDD" id="cd13230">
    <property type="entry name" value="PH1_SSRP1-like"/>
    <property type="match status" value="1"/>
</dbReference>
<evidence type="ECO:0000256" key="9">
    <source>
        <dbReference type="RuleBase" id="RU364013"/>
    </source>
</evidence>
<comment type="subcellular location">
    <subcellularLocation>
        <location evidence="9">Nucleus</location>
    </subcellularLocation>
    <subcellularLocation>
        <location evidence="9">Chromosome</location>
    </subcellularLocation>
</comment>
<dbReference type="InterPro" id="IPR048993">
    <property type="entry name" value="SSRP1-like_PH1"/>
</dbReference>
<keyword evidence="5 9" id="KW-0805">Transcription regulation</keyword>
<evidence type="ECO:0000256" key="2">
    <source>
        <dbReference type="ARBA" id="ARBA00022454"/>
    </source>
</evidence>
<dbReference type="PRINTS" id="PR00887">
    <property type="entry name" value="SSRCOGNITION"/>
</dbReference>
<dbReference type="GO" id="GO:0006260">
    <property type="term" value="P:DNA replication"/>
    <property type="evidence" value="ECO:0007669"/>
    <property type="project" value="UniProtKB-KW"/>
</dbReference>
<evidence type="ECO:0000256" key="8">
    <source>
        <dbReference type="ARBA" id="ARBA00023242"/>
    </source>
</evidence>
<accession>A0AAU9PW16</accession>
<dbReference type="SUPFAM" id="SSF50729">
    <property type="entry name" value="PH domain-like"/>
    <property type="match status" value="1"/>
</dbReference>
<evidence type="ECO:0000256" key="7">
    <source>
        <dbReference type="ARBA" id="ARBA00023204"/>
    </source>
</evidence>
<feature type="domain" description="FACT complex subunit SSRP1-like first PH" evidence="11">
    <location>
        <begin position="20"/>
        <end position="143"/>
    </location>
</feature>
<reference evidence="12 13" key="1">
    <citation type="submission" date="2022-01" db="EMBL/GenBank/DDBJ databases">
        <authorList>
            <person name="Xiong W."/>
            <person name="Schranz E."/>
        </authorList>
    </citation>
    <scope>NUCLEOTIDE SEQUENCE [LARGE SCALE GENOMIC DNA]</scope>
</reference>
<organism evidence="12 13">
    <name type="scientific">Lactuca virosa</name>
    <dbReference type="NCBI Taxonomy" id="75947"/>
    <lineage>
        <taxon>Eukaryota</taxon>
        <taxon>Viridiplantae</taxon>
        <taxon>Streptophyta</taxon>
        <taxon>Embryophyta</taxon>
        <taxon>Tracheophyta</taxon>
        <taxon>Spermatophyta</taxon>
        <taxon>Magnoliopsida</taxon>
        <taxon>eudicotyledons</taxon>
        <taxon>Gunneridae</taxon>
        <taxon>Pentapetalae</taxon>
        <taxon>asterids</taxon>
        <taxon>campanulids</taxon>
        <taxon>Asterales</taxon>
        <taxon>Asteraceae</taxon>
        <taxon>Cichorioideae</taxon>
        <taxon>Cichorieae</taxon>
        <taxon>Lactucinae</taxon>
        <taxon>Lactuca</taxon>
    </lineage>
</organism>
<keyword evidence="13" id="KW-1185">Reference proteome</keyword>
<evidence type="ECO:0000256" key="4">
    <source>
        <dbReference type="ARBA" id="ARBA00022763"/>
    </source>
</evidence>
<dbReference type="AlphaFoldDB" id="A0AAU9PW16"/>
<evidence type="ECO:0000259" key="11">
    <source>
        <dbReference type="Pfam" id="PF21103"/>
    </source>
</evidence>
<dbReference type="FunFam" id="2.30.29.150:FF:000001">
    <property type="entry name" value="Fact complex subunit ssrp1"/>
    <property type="match status" value="1"/>
</dbReference>
<comment type="caution">
    <text evidence="12">The sequence shown here is derived from an EMBL/GenBank/DDBJ whole genome shotgun (WGS) entry which is preliminary data.</text>
</comment>
<gene>
    <name evidence="12" type="ORF">LVIROSA_LOCUS39030</name>
</gene>
<evidence type="ECO:0000256" key="1">
    <source>
        <dbReference type="ARBA" id="ARBA00010060"/>
    </source>
</evidence>
<evidence type="ECO:0000256" key="3">
    <source>
        <dbReference type="ARBA" id="ARBA00022705"/>
    </source>
</evidence>
<dbReference type="InterPro" id="IPR000969">
    <property type="entry name" value="SSRP1/POB3"/>
</dbReference>
<evidence type="ECO:0000313" key="12">
    <source>
        <dbReference type="EMBL" id="CAH1453812.1"/>
    </source>
</evidence>
<protein>
    <recommendedName>
        <fullName evidence="9">FACT complex subunit SSRP1</fullName>
    </recommendedName>
</protein>
<dbReference type="Pfam" id="PF21103">
    <property type="entry name" value="PH1_SSRP1-like"/>
    <property type="match status" value="1"/>
</dbReference>
<sequence length="178" mass="20678">MNLFEVHWEDDGAGGEEAVVTEIITILTPRGRYNVELHLSFLRLEGQATDFKIQYNSLVHVFVLPKSNQPHTFVVVTLDPPICKGQTMYPYIVMQFETDYMVESSLMMNENLYSTKYKDKLESSYKELIHEVFTMILRALSEKLEAYKEMMGDEAESGNGHEWWKGRNGMQSQNGHEW</sequence>
<feature type="region of interest" description="Disordered" evidence="10">
    <location>
        <begin position="156"/>
        <end position="178"/>
    </location>
</feature>
<evidence type="ECO:0000313" key="13">
    <source>
        <dbReference type="Proteomes" id="UP001157418"/>
    </source>
</evidence>